<dbReference type="Proteomes" id="UP001225605">
    <property type="component" value="Unassembled WGS sequence"/>
</dbReference>
<evidence type="ECO:0000313" key="2">
    <source>
        <dbReference type="Proteomes" id="UP001225605"/>
    </source>
</evidence>
<sequence length="92" mass="9418">MAGVTVGLSERLDAVRRGASARGVTVVVDLHGKLVDLAFEREALSMRPHELAGVVRALAEEASEAALAEGTALLADVVPPTWSAGESDVPAG</sequence>
<gene>
    <name evidence="1" type="ORF">CKY47_27385</name>
</gene>
<proteinExistence type="predicted"/>
<organism evidence="1 2">
    <name type="scientific">Saccharothrix yanglingensis</name>
    <dbReference type="NCBI Taxonomy" id="659496"/>
    <lineage>
        <taxon>Bacteria</taxon>
        <taxon>Bacillati</taxon>
        <taxon>Actinomycetota</taxon>
        <taxon>Actinomycetes</taxon>
        <taxon>Pseudonocardiales</taxon>
        <taxon>Pseudonocardiaceae</taxon>
        <taxon>Saccharothrix</taxon>
    </lineage>
</organism>
<comment type="caution">
    <text evidence="1">The sequence shown here is derived from an EMBL/GenBank/DDBJ whole genome shotgun (WGS) entry which is preliminary data.</text>
</comment>
<keyword evidence="2" id="KW-1185">Reference proteome</keyword>
<evidence type="ECO:0000313" key="1">
    <source>
        <dbReference type="EMBL" id="MDQ2587644.1"/>
    </source>
</evidence>
<evidence type="ECO:0008006" key="3">
    <source>
        <dbReference type="Google" id="ProtNLM"/>
    </source>
</evidence>
<dbReference type="EMBL" id="NSDM01000013">
    <property type="protein sequence ID" value="MDQ2587644.1"/>
    <property type="molecule type" value="Genomic_DNA"/>
</dbReference>
<name>A0ABU0XAH8_9PSEU</name>
<accession>A0ABU0XAH8</accession>
<protein>
    <recommendedName>
        <fullName evidence="3">YbaB/EbfC DNA-binding family protein</fullName>
    </recommendedName>
</protein>
<reference evidence="1 2" key="1">
    <citation type="submission" date="2017-06" db="EMBL/GenBank/DDBJ databases">
        <title>Cultured bacterium strain Saccharothrix yanglingensis Hhs.015.</title>
        <authorList>
            <person name="Xia Y."/>
        </authorList>
    </citation>
    <scope>NUCLEOTIDE SEQUENCE [LARGE SCALE GENOMIC DNA]</scope>
    <source>
        <strain evidence="1 2">Hhs.015</strain>
    </source>
</reference>